<evidence type="ECO:0000313" key="1">
    <source>
        <dbReference type="EMBL" id="ODV94676.1"/>
    </source>
</evidence>
<dbReference type="AlphaFoldDB" id="A0A1E4TSG2"/>
<dbReference type="Proteomes" id="UP000094236">
    <property type="component" value="Unassembled WGS sequence"/>
</dbReference>
<dbReference type="GO" id="GO:1903778">
    <property type="term" value="P:protein localization to vacuolar membrane"/>
    <property type="evidence" value="ECO:0007669"/>
    <property type="project" value="TreeGrafter"/>
</dbReference>
<proteinExistence type="predicted"/>
<dbReference type="STRING" id="669874.A0A1E4TSG2"/>
<dbReference type="OrthoDB" id="1204at2759"/>
<protein>
    <submittedName>
        <fullName evidence="1">Uncharacterized protein</fullName>
    </submittedName>
</protein>
<gene>
    <name evidence="1" type="ORF">PACTADRAFT_50537</name>
</gene>
<sequence length="191" mass="21769">MDNPIANFEIRKIERLIITENMLIFDVNCMAKNYNLQDVSIDGSDLDIFIQTSHYDDPDDSESSLNKALSAKPKLEKTILLGNVKEFFVPLQFPGLMNNKNYGSPINNPNLDHHISTEGLGDLWHNLFHKDEIKPTVSIGQIKLTEFKLNLDPIISENFKLLIRGSFKYKLRGHNRLISVSKSLQVDKSKA</sequence>
<dbReference type="InterPro" id="IPR024260">
    <property type="entry name" value="Vac7"/>
</dbReference>
<name>A0A1E4TSG2_PACTA</name>
<dbReference type="Pfam" id="PF12751">
    <property type="entry name" value="Vac7"/>
    <property type="match status" value="1"/>
</dbReference>
<dbReference type="PANTHER" id="PTHR28258">
    <property type="entry name" value="VACUOLAR SEGREGATION PROTEIN 7"/>
    <property type="match status" value="1"/>
</dbReference>
<organism evidence="1 2">
    <name type="scientific">Pachysolen tannophilus NRRL Y-2460</name>
    <dbReference type="NCBI Taxonomy" id="669874"/>
    <lineage>
        <taxon>Eukaryota</taxon>
        <taxon>Fungi</taxon>
        <taxon>Dikarya</taxon>
        <taxon>Ascomycota</taxon>
        <taxon>Saccharomycotina</taxon>
        <taxon>Pichiomycetes</taxon>
        <taxon>Pachysolenaceae</taxon>
        <taxon>Pachysolen</taxon>
    </lineage>
</organism>
<evidence type="ECO:0000313" key="2">
    <source>
        <dbReference type="Proteomes" id="UP000094236"/>
    </source>
</evidence>
<dbReference type="GO" id="GO:0000329">
    <property type="term" value="C:fungal-type vacuole membrane"/>
    <property type="evidence" value="ECO:0007669"/>
    <property type="project" value="TreeGrafter"/>
</dbReference>
<dbReference type="EMBL" id="KV454015">
    <property type="protein sequence ID" value="ODV94676.1"/>
    <property type="molecule type" value="Genomic_DNA"/>
</dbReference>
<dbReference type="GO" id="GO:0000011">
    <property type="term" value="P:vacuole inheritance"/>
    <property type="evidence" value="ECO:0007669"/>
    <property type="project" value="TreeGrafter"/>
</dbReference>
<dbReference type="GO" id="GO:0070772">
    <property type="term" value="C:PAS complex"/>
    <property type="evidence" value="ECO:0007669"/>
    <property type="project" value="TreeGrafter"/>
</dbReference>
<accession>A0A1E4TSG2</accession>
<keyword evidence="2" id="KW-1185">Reference proteome</keyword>
<dbReference type="GO" id="GO:0010513">
    <property type="term" value="P:positive regulation of phosphatidylinositol biosynthetic process"/>
    <property type="evidence" value="ECO:0007669"/>
    <property type="project" value="TreeGrafter"/>
</dbReference>
<reference evidence="2" key="1">
    <citation type="submission" date="2016-05" db="EMBL/GenBank/DDBJ databases">
        <title>Comparative genomics of biotechnologically important yeasts.</title>
        <authorList>
            <consortium name="DOE Joint Genome Institute"/>
            <person name="Riley R."/>
            <person name="Haridas S."/>
            <person name="Wolfe K.H."/>
            <person name="Lopes M.R."/>
            <person name="Hittinger C.T."/>
            <person name="Goker M."/>
            <person name="Salamov A."/>
            <person name="Wisecaver J."/>
            <person name="Long T.M."/>
            <person name="Aerts A.L."/>
            <person name="Barry K."/>
            <person name="Choi C."/>
            <person name="Clum A."/>
            <person name="Coughlan A.Y."/>
            <person name="Deshpande S."/>
            <person name="Douglass A.P."/>
            <person name="Hanson S.J."/>
            <person name="Klenk H.-P."/>
            <person name="Labutti K."/>
            <person name="Lapidus A."/>
            <person name="Lindquist E."/>
            <person name="Lipzen A."/>
            <person name="Meier-Kolthoff J.P."/>
            <person name="Ohm R.A."/>
            <person name="Otillar R.P."/>
            <person name="Pangilinan J."/>
            <person name="Peng Y."/>
            <person name="Rokas A."/>
            <person name="Rosa C.A."/>
            <person name="Scheuner C."/>
            <person name="Sibirny A.A."/>
            <person name="Slot J.C."/>
            <person name="Stielow J.B."/>
            <person name="Sun H."/>
            <person name="Kurtzman C.P."/>
            <person name="Blackwell M."/>
            <person name="Grigoriev I.V."/>
            <person name="Jeffries T.W."/>
        </authorList>
    </citation>
    <scope>NUCLEOTIDE SEQUENCE [LARGE SCALE GENOMIC DNA]</scope>
    <source>
        <strain evidence="2">NRRL Y-2460</strain>
    </source>
</reference>
<dbReference type="PANTHER" id="PTHR28258:SF1">
    <property type="entry name" value="VACUOLAR SEGREGATION PROTEIN 7"/>
    <property type="match status" value="1"/>
</dbReference>